<dbReference type="RefSeq" id="WP_153214930.1">
    <property type="nucleotide sequence ID" value="NZ_WIBF01000002.1"/>
</dbReference>
<dbReference type="Proteomes" id="UP000444174">
    <property type="component" value="Unassembled WGS sequence"/>
</dbReference>
<dbReference type="AlphaFoldDB" id="A0A843Y9Q1"/>
<accession>A0A843Y9Q1</accession>
<dbReference type="EMBL" id="WIBF01000002">
    <property type="protein sequence ID" value="MQQ08000.1"/>
    <property type="molecule type" value="Genomic_DNA"/>
</dbReference>
<evidence type="ECO:0000313" key="2">
    <source>
        <dbReference type="EMBL" id="MQQ08000.1"/>
    </source>
</evidence>
<sequence>MKRLLAALLPLVLAPAMGWAACSGQDLRKDLSAEAQQEIAQRMDHVPFAEGNHWIAKRGDRQIHLIGTVHISSDKLQRITQNLGPVIDSADVLLLESTPQEIADMQTALVKDPSLTFITEGPTLIDRLPAGDWAILSQKASEAGIPSWMAAKMRPWFLATALSLPPCLRADPEVEYGLDKRLAAMAQASEVPTQSLENPLDVIRMLDRDPIDEQLRQMRPYIALIGGSESGEDGIATMLAAYFEERVAEYLEITRLEFLSGASMPTKEAETIWNDFMGRLLKERNTAWMPVIEAQTADHMVIAVGALHLPGKHGLLQLLSDTGYKIERAAF</sequence>
<name>A0A843Y9Q1_9RHOB</name>
<dbReference type="InterPro" id="IPR047111">
    <property type="entry name" value="YbaP-like"/>
</dbReference>
<keyword evidence="1" id="KW-0732">Signal</keyword>
<evidence type="ECO:0000256" key="1">
    <source>
        <dbReference type="SAM" id="SignalP"/>
    </source>
</evidence>
<organism evidence="2 3">
    <name type="scientific">Tritonibacter litoralis</name>
    <dbReference type="NCBI Taxonomy" id="2662264"/>
    <lineage>
        <taxon>Bacteria</taxon>
        <taxon>Pseudomonadati</taxon>
        <taxon>Pseudomonadota</taxon>
        <taxon>Alphaproteobacteria</taxon>
        <taxon>Rhodobacterales</taxon>
        <taxon>Paracoccaceae</taxon>
        <taxon>Tritonibacter</taxon>
    </lineage>
</organism>
<dbReference type="Pfam" id="PF01963">
    <property type="entry name" value="TraB_PrgY_gumN"/>
    <property type="match status" value="1"/>
</dbReference>
<feature type="chain" id="PRO_5032697728" evidence="1">
    <location>
        <begin position="21"/>
        <end position="331"/>
    </location>
</feature>
<keyword evidence="3" id="KW-1185">Reference proteome</keyword>
<dbReference type="PANTHER" id="PTHR40590">
    <property type="entry name" value="CYTOPLASMIC PROTEIN-RELATED"/>
    <property type="match status" value="1"/>
</dbReference>
<evidence type="ECO:0000313" key="3">
    <source>
        <dbReference type="Proteomes" id="UP000444174"/>
    </source>
</evidence>
<proteinExistence type="predicted"/>
<dbReference type="PANTHER" id="PTHR40590:SF1">
    <property type="entry name" value="CYTOPLASMIC PROTEIN"/>
    <property type="match status" value="1"/>
</dbReference>
<dbReference type="InterPro" id="IPR002816">
    <property type="entry name" value="TraB/PrgY/GumN_fam"/>
</dbReference>
<dbReference type="CDD" id="cd14789">
    <property type="entry name" value="Tiki"/>
    <property type="match status" value="1"/>
</dbReference>
<reference evidence="2 3" key="1">
    <citation type="submission" date="2019-10" db="EMBL/GenBank/DDBJ databases">
        <title>Epibacterium sp. nov., isolated from seawater.</title>
        <authorList>
            <person name="Zhang X."/>
            <person name="Li N."/>
        </authorList>
    </citation>
    <scope>NUCLEOTIDE SEQUENCE [LARGE SCALE GENOMIC DNA]</scope>
    <source>
        <strain evidence="2 3">SM1979</strain>
    </source>
</reference>
<dbReference type="PROSITE" id="PS51257">
    <property type="entry name" value="PROKAR_LIPOPROTEIN"/>
    <property type="match status" value="1"/>
</dbReference>
<feature type="signal peptide" evidence="1">
    <location>
        <begin position="1"/>
        <end position="20"/>
    </location>
</feature>
<gene>
    <name evidence="2" type="ORF">GFB49_06000</name>
</gene>
<protein>
    <submittedName>
        <fullName evidence="2">TraB/GumN family protein</fullName>
    </submittedName>
</protein>
<comment type="caution">
    <text evidence="2">The sequence shown here is derived from an EMBL/GenBank/DDBJ whole genome shotgun (WGS) entry which is preliminary data.</text>
</comment>